<dbReference type="Proteomes" id="UP000605970">
    <property type="component" value="Unassembled WGS sequence"/>
</dbReference>
<dbReference type="AlphaFoldDB" id="A0A8S9ZAW1"/>
<evidence type="ECO:0000313" key="2">
    <source>
        <dbReference type="Proteomes" id="UP000605970"/>
    </source>
</evidence>
<organism evidence="1 2">
    <name type="scientific">Meloidogyne graminicola</name>
    <dbReference type="NCBI Taxonomy" id="189291"/>
    <lineage>
        <taxon>Eukaryota</taxon>
        <taxon>Metazoa</taxon>
        <taxon>Ecdysozoa</taxon>
        <taxon>Nematoda</taxon>
        <taxon>Chromadorea</taxon>
        <taxon>Rhabditida</taxon>
        <taxon>Tylenchina</taxon>
        <taxon>Tylenchomorpha</taxon>
        <taxon>Tylenchoidea</taxon>
        <taxon>Meloidogynidae</taxon>
        <taxon>Meloidogyninae</taxon>
        <taxon>Meloidogyne</taxon>
    </lineage>
</organism>
<dbReference type="EMBL" id="JABEBT010000179">
    <property type="protein sequence ID" value="KAF7626094.1"/>
    <property type="molecule type" value="Genomic_DNA"/>
</dbReference>
<comment type="caution">
    <text evidence="1">The sequence shown here is derived from an EMBL/GenBank/DDBJ whole genome shotgun (WGS) entry which is preliminary data.</text>
</comment>
<gene>
    <name evidence="1" type="ORF">Mgra_00009731</name>
</gene>
<accession>A0A8S9ZAW1</accession>
<protein>
    <submittedName>
        <fullName evidence="1">Uncharacterized protein</fullName>
    </submittedName>
</protein>
<sequence>ILLPLENGDSYNCHYGAGAAEEKCKLYCNTDNNILIKRLNNIAKTKQKCINEVCENGMFRKGCGNCHNGTLIINNVKCKCYECEGEFCNFVVGKMSKFNFGVFILFVVAFWLF</sequence>
<proteinExistence type="predicted"/>
<name>A0A8S9ZAW1_9BILA</name>
<feature type="non-terminal residue" evidence="1">
    <location>
        <position position="113"/>
    </location>
</feature>
<reference evidence="1" key="1">
    <citation type="journal article" date="2020" name="Ecol. Evol.">
        <title>Genome structure and content of the rice root-knot nematode (Meloidogyne graminicola).</title>
        <authorList>
            <person name="Phan N.T."/>
            <person name="Danchin E.G.J."/>
            <person name="Klopp C."/>
            <person name="Perfus-Barbeoch L."/>
            <person name="Kozlowski D.K."/>
            <person name="Koutsovoulos G.D."/>
            <person name="Lopez-Roques C."/>
            <person name="Bouchez O."/>
            <person name="Zahm M."/>
            <person name="Besnard G."/>
            <person name="Bellafiore S."/>
        </authorList>
    </citation>
    <scope>NUCLEOTIDE SEQUENCE</scope>
    <source>
        <strain evidence="1">VN-18</strain>
    </source>
</reference>
<evidence type="ECO:0000313" key="1">
    <source>
        <dbReference type="EMBL" id="KAF7626094.1"/>
    </source>
</evidence>
<keyword evidence="2" id="KW-1185">Reference proteome</keyword>